<evidence type="ECO:0000313" key="10">
    <source>
        <dbReference type="Proteomes" id="UP001445076"/>
    </source>
</evidence>
<dbReference type="PROSITE" id="PS50026">
    <property type="entry name" value="EGF_3"/>
    <property type="match status" value="1"/>
</dbReference>
<evidence type="ECO:0000256" key="6">
    <source>
        <dbReference type="PROSITE-ProRule" id="PRU00076"/>
    </source>
</evidence>
<dbReference type="InterPro" id="IPR017878">
    <property type="entry name" value="TB_dom"/>
</dbReference>
<dbReference type="Gene3D" id="3.90.290.10">
    <property type="entry name" value="TGF-beta binding (TB) domain"/>
    <property type="match status" value="1"/>
</dbReference>
<keyword evidence="1 6" id="KW-0245">EGF-like domain</keyword>
<evidence type="ECO:0000256" key="1">
    <source>
        <dbReference type="ARBA" id="ARBA00022536"/>
    </source>
</evidence>
<name>A0AAW0Y7C6_CHEQU</name>
<dbReference type="SUPFAM" id="SSF57196">
    <property type="entry name" value="EGF/Laminin"/>
    <property type="match status" value="1"/>
</dbReference>
<dbReference type="InterPro" id="IPR049883">
    <property type="entry name" value="NOTCH1_EGF-like"/>
</dbReference>
<dbReference type="Gene3D" id="2.10.25.10">
    <property type="entry name" value="Laminin"/>
    <property type="match status" value="1"/>
</dbReference>
<gene>
    <name evidence="9" type="ORF">OTU49_007075</name>
</gene>
<evidence type="ECO:0000313" key="9">
    <source>
        <dbReference type="EMBL" id="KAK8752711.1"/>
    </source>
</evidence>
<keyword evidence="2" id="KW-0732">Signal</keyword>
<dbReference type="InterPro" id="IPR036773">
    <property type="entry name" value="TB_dom_sf"/>
</dbReference>
<dbReference type="SMART" id="SM00181">
    <property type="entry name" value="EGF"/>
    <property type="match status" value="1"/>
</dbReference>
<dbReference type="InterPro" id="IPR000152">
    <property type="entry name" value="EGF-type_Asp/Asn_hydroxyl_site"/>
</dbReference>
<dbReference type="Proteomes" id="UP001445076">
    <property type="component" value="Unassembled WGS sequence"/>
</dbReference>
<evidence type="ECO:0000256" key="3">
    <source>
        <dbReference type="ARBA" id="ARBA00022737"/>
    </source>
</evidence>
<accession>A0AAW0Y7C6</accession>
<keyword evidence="10" id="KW-1185">Reference proteome</keyword>
<evidence type="ECO:0000259" key="8">
    <source>
        <dbReference type="PROSITE" id="PS51364"/>
    </source>
</evidence>
<dbReference type="Pfam" id="PF07645">
    <property type="entry name" value="EGF_CA"/>
    <property type="match status" value="1"/>
</dbReference>
<dbReference type="SUPFAM" id="SSF57581">
    <property type="entry name" value="TB module/8-cys domain"/>
    <property type="match status" value="1"/>
</dbReference>
<dbReference type="InterPro" id="IPR001881">
    <property type="entry name" value="EGF-like_Ca-bd_dom"/>
</dbReference>
<dbReference type="InterPro" id="IPR000742">
    <property type="entry name" value="EGF"/>
</dbReference>
<organism evidence="9 10">
    <name type="scientific">Cherax quadricarinatus</name>
    <name type="common">Australian red claw crayfish</name>
    <dbReference type="NCBI Taxonomy" id="27406"/>
    <lineage>
        <taxon>Eukaryota</taxon>
        <taxon>Metazoa</taxon>
        <taxon>Ecdysozoa</taxon>
        <taxon>Arthropoda</taxon>
        <taxon>Crustacea</taxon>
        <taxon>Multicrustacea</taxon>
        <taxon>Malacostraca</taxon>
        <taxon>Eumalacostraca</taxon>
        <taxon>Eucarida</taxon>
        <taxon>Decapoda</taxon>
        <taxon>Pleocyemata</taxon>
        <taxon>Astacidea</taxon>
        <taxon>Parastacoidea</taxon>
        <taxon>Parastacidae</taxon>
        <taxon>Cherax</taxon>
    </lineage>
</organism>
<dbReference type="AlphaFoldDB" id="A0AAW0Y7C6"/>
<comment type="caution">
    <text evidence="6">Lacks conserved residue(s) required for the propagation of feature annotation.</text>
</comment>
<evidence type="ECO:0000259" key="7">
    <source>
        <dbReference type="PROSITE" id="PS50026"/>
    </source>
</evidence>
<reference evidence="9 10" key="1">
    <citation type="journal article" date="2024" name="BMC Genomics">
        <title>Genome assembly of redclaw crayfish (Cherax quadricarinatus) provides insights into its immune adaptation and hypoxia tolerance.</title>
        <authorList>
            <person name="Liu Z."/>
            <person name="Zheng J."/>
            <person name="Li H."/>
            <person name="Fang K."/>
            <person name="Wang S."/>
            <person name="He J."/>
            <person name="Zhou D."/>
            <person name="Weng S."/>
            <person name="Chi M."/>
            <person name="Gu Z."/>
            <person name="He J."/>
            <person name="Li F."/>
            <person name="Wang M."/>
        </authorList>
    </citation>
    <scope>NUCLEOTIDE SEQUENCE [LARGE SCALE GENOMIC DNA]</scope>
    <source>
        <strain evidence="9">ZL_2023a</strain>
    </source>
</reference>
<dbReference type="PROSITE" id="PS51364">
    <property type="entry name" value="TB"/>
    <property type="match status" value="1"/>
</dbReference>
<feature type="non-terminal residue" evidence="9">
    <location>
        <position position="100"/>
    </location>
</feature>
<dbReference type="SMART" id="SM00179">
    <property type="entry name" value="EGF_CA"/>
    <property type="match status" value="1"/>
</dbReference>
<comment type="caution">
    <text evidence="9">The sequence shown here is derived from an EMBL/GenBank/DDBJ whole genome shotgun (WGS) entry which is preliminary data.</text>
</comment>
<keyword evidence="4" id="KW-1015">Disulfide bond</keyword>
<proteinExistence type="predicted"/>
<dbReference type="GO" id="GO:0005509">
    <property type="term" value="F:calcium ion binding"/>
    <property type="evidence" value="ECO:0007669"/>
    <property type="project" value="InterPro"/>
</dbReference>
<keyword evidence="3" id="KW-0677">Repeat</keyword>
<sequence>MDGKTCQDIKECQLNPGICQGGGECVNTDGSFTCNCPPGLTHDDTKTKCLDLREETCFLEYRNGVCSKELEGLFQKSTCCCTVGKAWGESCEACPRPGAE</sequence>
<feature type="domain" description="TB" evidence="8">
    <location>
        <begin position="55"/>
        <end position="100"/>
    </location>
</feature>
<keyword evidence="5" id="KW-0325">Glycoprotein</keyword>
<dbReference type="PROSITE" id="PS00010">
    <property type="entry name" value="ASX_HYDROXYL"/>
    <property type="match status" value="1"/>
</dbReference>
<dbReference type="Pfam" id="PF00683">
    <property type="entry name" value="TB"/>
    <property type="match status" value="1"/>
</dbReference>
<evidence type="ECO:0000256" key="2">
    <source>
        <dbReference type="ARBA" id="ARBA00022729"/>
    </source>
</evidence>
<feature type="domain" description="EGF-like" evidence="7">
    <location>
        <begin position="8"/>
        <end position="46"/>
    </location>
</feature>
<protein>
    <submittedName>
        <fullName evidence="9">Uncharacterized protein</fullName>
    </submittedName>
</protein>
<evidence type="ECO:0000256" key="5">
    <source>
        <dbReference type="ARBA" id="ARBA00023180"/>
    </source>
</evidence>
<evidence type="ECO:0000256" key="4">
    <source>
        <dbReference type="ARBA" id="ARBA00023157"/>
    </source>
</evidence>
<dbReference type="FunFam" id="2.10.25.10:FF:000125">
    <property type="entry name" value="Neurogenic locus notch protein-like"/>
    <property type="match status" value="1"/>
</dbReference>
<dbReference type="EMBL" id="JARKIK010000004">
    <property type="protein sequence ID" value="KAK8752711.1"/>
    <property type="molecule type" value="Genomic_DNA"/>
</dbReference>
<dbReference type="CDD" id="cd00054">
    <property type="entry name" value="EGF_CA"/>
    <property type="match status" value="1"/>
</dbReference>